<comment type="caution">
    <text evidence="1">The sequence shown here is derived from an EMBL/GenBank/DDBJ whole genome shotgun (WGS) entry which is preliminary data.</text>
</comment>
<sequence>MDRNEVVVAVGLQTDAVVVLFVHVSKMRVTSDRSCCRLGRWSASGRSAGITQPTIYRLRVEGGERFRAGSRLMLNAAGVGDVARAA</sequence>
<reference evidence="1" key="1">
    <citation type="submission" date="2021-01" db="EMBL/GenBank/DDBJ databases">
        <title>Whole genome shotgun sequence of Actinoplanes tereljensis NBRC 105297.</title>
        <authorList>
            <person name="Komaki H."/>
            <person name="Tamura T."/>
        </authorList>
    </citation>
    <scope>NUCLEOTIDE SEQUENCE</scope>
    <source>
        <strain evidence="1">NBRC 105297</strain>
    </source>
</reference>
<gene>
    <name evidence="1" type="ORF">Ate02nite_84820</name>
</gene>
<protein>
    <submittedName>
        <fullName evidence="1">Uncharacterized protein</fullName>
    </submittedName>
</protein>
<accession>A0A919NYN9</accession>
<dbReference type="EMBL" id="BOMY01000053">
    <property type="protein sequence ID" value="GIF25752.1"/>
    <property type="molecule type" value="Genomic_DNA"/>
</dbReference>
<organism evidence="1 2">
    <name type="scientific">Paractinoplanes tereljensis</name>
    <dbReference type="NCBI Taxonomy" id="571912"/>
    <lineage>
        <taxon>Bacteria</taxon>
        <taxon>Bacillati</taxon>
        <taxon>Actinomycetota</taxon>
        <taxon>Actinomycetes</taxon>
        <taxon>Micromonosporales</taxon>
        <taxon>Micromonosporaceae</taxon>
        <taxon>Paractinoplanes</taxon>
    </lineage>
</organism>
<keyword evidence="2" id="KW-1185">Reference proteome</keyword>
<evidence type="ECO:0000313" key="2">
    <source>
        <dbReference type="Proteomes" id="UP000623608"/>
    </source>
</evidence>
<name>A0A919NYN9_9ACTN</name>
<evidence type="ECO:0000313" key="1">
    <source>
        <dbReference type="EMBL" id="GIF25752.1"/>
    </source>
</evidence>
<dbReference type="AlphaFoldDB" id="A0A919NYN9"/>
<dbReference type="Proteomes" id="UP000623608">
    <property type="component" value="Unassembled WGS sequence"/>
</dbReference>
<proteinExistence type="predicted"/>